<dbReference type="AlphaFoldDB" id="A0AAN6MF70"/>
<protein>
    <recommendedName>
        <fullName evidence="1">protein-ribulosamine 3-kinase</fullName>
        <ecNumber evidence="1">2.7.1.172</ecNumber>
    </recommendedName>
</protein>
<dbReference type="Gene3D" id="3.90.1200.10">
    <property type="match status" value="1"/>
</dbReference>
<dbReference type="InterPro" id="IPR011009">
    <property type="entry name" value="Kinase-like_dom_sf"/>
</dbReference>
<accession>A0AAN6MF70</accession>
<comment type="caution">
    <text evidence="3">The sequence shown here is derived from an EMBL/GenBank/DDBJ whole genome shotgun (WGS) entry which is preliminary data.</text>
</comment>
<evidence type="ECO:0000313" key="4">
    <source>
        <dbReference type="Proteomes" id="UP001303889"/>
    </source>
</evidence>
<dbReference type="PANTHER" id="PTHR12149:SF8">
    <property type="entry name" value="PROTEIN-RIBULOSAMINE 3-KINASE"/>
    <property type="match status" value="1"/>
</dbReference>
<gene>
    <name evidence="3" type="ORF">C8A05DRAFT_17911</name>
</gene>
<comment type="catalytic activity">
    <reaction evidence="2">
        <text>N(6)-D-ribulosyl-L-lysyl-[protein] + ATP = N(6)-(3-O-phospho-D-ribulosyl)-L-lysyl-[protein] + ADP + H(+)</text>
        <dbReference type="Rhea" id="RHEA:48432"/>
        <dbReference type="Rhea" id="RHEA-COMP:12103"/>
        <dbReference type="Rhea" id="RHEA-COMP:12104"/>
        <dbReference type="ChEBI" id="CHEBI:15378"/>
        <dbReference type="ChEBI" id="CHEBI:30616"/>
        <dbReference type="ChEBI" id="CHEBI:90418"/>
        <dbReference type="ChEBI" id="CHEBI:90420"/>
        <dbReference type="ChEBI" id="CHEBI:456216"/>
        <dbReference type="EC" id="2.7.1.172"/>
    </reaction>
    <physiologicalReaction direction="left-to-right" evidence="2">
        <dbReference type="Rhea" id="RHEA:48433"/>
    </physiologicalReaction>
</comment>
<dbReference type="PANTHER" id="PTHR12149">
    <property type="entry name" value="FRUCTOSAMINE 3 KINASE-RELATED PROTEIN"/>
    <property type="match status" value="1"/>
</dbReference>
<proteinExistence type="predicted"/>
<reference evidence="3" key="2">
    <citation type="submission" date="2023-05" db="EMBL/GenBank/DDBJ databases">
        <authorList>
            <consortium name="Lawrence Berkeley National Laboratory"/>
            <person name="Steindorff A."/>
            <person name="Hensen N."/>
            <person name="Bonometti L."/>
            <person name="Westerberg I."/>
            <person name="Brannstrom I.O."/>
            <person name="Guillou S."/>
            <person name="Cros-Aarteil S."/>
            <person name="Calhoun S."/>
            <person name="Haridas S."/>
            <person name="Kuo A."/>
            <person name="Mondo S."/>
            <person name="Pangilinan J."/>
            <person name="Riley R."/>
            <person name="Labutti K."/>
            <person name="Andreopoulos B."/>
            <person name="Lipzen A."/>
            <person name="Chen C."/>
            <person name="Yanf M."/>
            <person name="Daum C."/>
            <person name="Ng V."/>
            <person name="Clum A."/>
            <person name="Ohm R."/>
            <person name="Martin F."/>
            <person name="Silar P."/>
            <person name="Natvig D."/>
            <person name="Lalanne C."/>
            <person name="Gautier V."/>
            <person name="Ament-Velasquez S.L."/>
            <person name="Kruys A."/>
            <person name="Hutchinson M.I."/>
            <person name="Powell A.J."/>
            <person name="Barry K."/>
            <person name="Miller A.N."/>
            <person name="Grigoriev I.V."/>
            <person name="Debuchy R."/>
            <person name="Gladieux P."/>
            <person name="Thoren M.H."/>
            <person name="Johannesson H."/>
        </authorList>
    </citation>
    <scope>NUCLEOTIDE SEQUENCE</scope>
    <source>
        <strain evidence="3">CBS 103.79</strain>
    </source>
</reference>
<evidence type="ECO:0000256" key="1">
    <source>
        <dbReference type="ARBA" id="ARBA00011961"/>
    </source>
</evidence>
<dbReference type="GO" id="GO:0102193">
    <property type="term" value="F:protein-ribulosamine 3-kinase activity"/>
    <property type="evidence" value="ECO:0007669"/>
    <property type="project" value="UniProtKB-EC"/>
</dbReference>
<dbReference type="EMBL" id="MU855752">
    <property type="protein sequence ID" value="KAK3899686.1"/>
    <property type="molecule type" value="Genomic_DNA"/>
</dbReference>
<dbReference type="SUPFAM" id="SSF56112">
    <property type="entry name" value="Protein kinase-like (PK-like)"/>
    <property type="match status" value="1"/>
</dbReference>
<dbReference type="InterPro" id="IPR016477">
    <property type="entry name" value="Fructo-/Ketosamine-3-kinase"/>
</dbReference>
<dbReference type="Proteomes" id="UP001303889">
    <property type="component" value="Unassembled WGS sequence"/>
</dbReference>
<evidence type="ECO:0000313" key="3">
    <source>
        <dbReference type="EMBL" id="KAK3899686.1"/>
    </source>
</evidence>
<organism evidence="3 4">
    <name type="scientific">Staphylotrichum tortipilum</name>
    <dbReference type="NCBI Taxonomy" id="2831512"/>
    <lineage>
        <taxon>Eukaryota</taxon>
        <taxon>Fungi</taxon>
        <taxon>Dikarya</taxon>
        <taxon>Ascomycota</taxon>
        <taxon>Pezizomycotina</taxon>
        <taxon>Sordariomycetes</taxon>
        <taxon>Sordariomycetidae</taxon>
        <taxon>Sordariales</taxon>
        <taxon>Chaetomiaceae</taxon>
        <taxon>Staphylotrichum</taxon>
    </lineage>
</organism>
<evidence type="ECO:0000256" key="2">
    <source>
        <dbReference type="ARBA" id="ARBA00048655"/>
    </source>
</evidence>
<dbReference type="Pfam" id="PF03881">
    <property type="entry name" value="Fructosamin_kin"/>
    <property type="match status" value="1"/>
</dbReference>
<reference evidence="3" key="1">
    <citation type="journal article" date="2023" name="Mol. Phylogenet. Evol.">
        <title>Genome-scale phylogeny and comparative genomics of the fungal order Sordariales.</title>
        <authorList>
            <person name="Hensen N."/>
            <person name="Bonometti L."/>
            <person name="Westerberg I."/>
            <person name="Brannstrom I.O."/>
            <person name="Guillou S."/>
            <person name="Cros-Aarteil S."/>
            <person name="Calhoun S."/>
            <person name="Haridas S."/>
            <person name="Kuo A."/>
            <person name="Mondo S."/>
            <person name="Pangilinan J."/>
            <person name="Riley R."/>
            <person name="LaButti K."/>
            <person name="Andreopoulos B."/>
            <person name="Lipzen A."/>
            <person name="Chen C."/>
            <person name="Yan M."/>
            <person name="Daum C."/>
            <person name="Ng V."/>
            <person name="Clum A."/>
            <person name="Steindorff A."/>
            <person name="Ohm R.A."/>
            <person name="Martin F."/>
            <person name="Silar P."/>
            <person name="Natvig D.O."/>
            <person name="Lalanne C."/>
            <person name="Gautier V."/>
            <person name="Ament-Velasquez S.L."/>
            <person name="Kruys A."/>
            <person name="Hutchinson M.I."/>
            <person name="Powell A.J."/>
            <person name="Barry K."/>
            <person name="Miller A.N."/>
            <person name="Grigoriev I.V."/>
            <person name="Debuchy R."/>
            <person name="Gladieux P."/>
            <person name="Hiltunen Thoren M."/>
            <person name="Johannesson H."/>
        </authorList>
    </citation>
    <scope>NUCLEOTIDE SEQUENCE</scope>
    <source>
        <strain evidence="3">CBS 103.79</strain>
    </source>
</reference>
<dbReference type="EC" id="2.7.1.172" evidence="1"/>
<keyword evidence="4" id="KW-1185">Reference proteome</keyword>
<name>A0AAN6MF70_9PEZI</name>
<sequence>MGDKSVWDKEIPVPRELIEYIDPGVREKLPPGTQVHGISPSGSSYWARTAKIEATDAAGNPTPFFIKVLQSDTGKATVSAEHRAMTLLHSVKPDLVVEPIAWGAYTQAANTYFFVCRFHAFAKLTDANGNPAGNAMADPASFAALVSDLHLRGAAAAMAVGGMFGFPLTMYGGRNPQIFPLCKTWEECFSLGIGDIFDREETVQGVDGEMRALRVALTTKIIPRLLRPLETGGRKLVPTLVHGDLWQGNVGVEGTGRPLIFDATPVYAHNEYELGPWWPERHKEAREYIAEYKGCHGVSEPKEDLDDRVKLYAIRFDIHASSLYPGNLRFRVYVKDAIKDLLQRHSLGYEGYVEANGVPSTDSA</sequence>